<feature type="compositionally biased region" description="Polar residues" evidence="1">
    <location>
        <begin position="207"/>
        <end position="226"/>
    </location>
</feature>
<dbReference type="Proteomes" id="UP000297245">
    <property type="component" value="Unassembled WGS sequence"/>
</dbReference>
<gene>
    <name evidence="2" type="ORF">K435DRAFT_797427</name>
</gene>
<evidence type="ECO:0000313" key="3">
    <source>
        <dbReference type="Proteomes" id="UP000297245"/>
    </source>
</evidence>
<feature type="region of interest" description="Disordered" evidence="1">
    <location>
        <begin position="1"/>
        <end position="55"/>
    </location>
</feature>
<dbReference type="AlphaFoldDB" id="A0A4S8M2F6"/>
<dbReference type="EMBL" id="ML179180">
    <property type="protein sequence ID" value="THU96277.1"/>
    <property type="molecule type" value="Genomic_DNA"/>
</dbReference>
<name>A0A4S8M2F6_DENBC</name>
<sequence>MGEQRGRNTARGKGEEEEETTSMYSLRTRPSKASVGLGHTTQHDVHGKPTNGDHPMEVPVEEICNVRMTLDNDILMIMHTGLQVVKRSLKLKVGTTTPEKLDPFWSFLSWSLRTLIPAVNGSETLSPLWKVVLEPCLRVPHDGTGSRKLVTTQTDDIENNVRVPGMIEIATIPNRRRMNQLLLQLHHVEIPARFNDEFPKTLANEPQEGNETNMTEINISCPSGSHSPEAYDNNEASIEQTSSNDFEFLESASSPRSIVTRSNW</sequence>
<proteinExistence type="predicted"/>
<reference evidence="2 3" key="1">
    <citation type="journal article" date="2019" name="Nat. Ecol. Evol.">
        <title>Megaphylogeny resolves global patterns of mushroom evolution.</title>
        <authorList>
            <person name="Varga T."/>
            <person name="Krizsan K."/>
            <person name="Foldi C."/>
            <person name="Dima B."/>
            <person name="Sanchez-Garcia M."/>
            <person name="Sanchez-Ramirez S."/>
            <person name="Szollosi G.J."/>
            <person name="Szarkandi J.G."/>
            <person name="Papp V."/>
            <person name="Albert L."/>
            <person name="Andreopoulos W."/>
            <person name="Angelini C."/>
            <person name="Antonin V."/>
            <person name="Barry K.W."/>
            <person name="Bougher N.L."/>
            <person name="Buchanan P."/>
            <person name="Buyck B."/>
            <person name="Bense V."/>
            <person name="Catcheside P."/>
            <person name="Chovatia M."/>
            <person name="Cooper J."/>
            <person name="Damon W."/>
            <person name="Desjardin D."/>
            <person name="Finy P."/>
            <person name="Geml J."/>
            <person name="Haridas S."/>
            <person name="Hughes K."/>
            <person name="Justo A."/>
            <person name="Karasinski D."/>
            <person name="Kautmanova I."/>
            <person name="Kiss B."/>
            <person name="Kocsube S."/>
            <person name="Kotiranta H."/>
            <person name="LaButti K.M."/>
            <person name="Lechner B.E."/>
            <person name="Liimatainen K."/>
            <person name="Lipzen A."/>
            <person name="Lukacs Z."/>
            <person name="Mihaltcheva S."/>
            <person name="Morgado L.N."/>
            <person name="Niskanen T."/>
            <person name="Noordeloos M.E."/>
            <person name="Ohm R.A."/>
            <person name="Ortiz-Santana B."/>
            <person name="Ovrebo C."/>
            <person name="Racz N."/>
            <person name="Riley R."/>
            <person name="Savchenko A."/>
            <person name="Shiryaev A."/>
            <person name="Soop K."/>
            <person name="Spirin V."/>
            <person name="Szebenyi C."/>
            <person name="Tomsovsky M."/>
            <person name="Tulloss R.E."/>
            <person name="Uehling J."/>
            <person name="Grigoriev I.V."/>
            <person name="Vagvolgyi C."/>
            <person name="Papp T."/>
            <person name="Martin F.M."/>
            <person name="Miettinen O."/>
            <person name="Hibbett D.S."/>
            <person name="Nagy L.G."/>
        </authorList>
    </citation>
    <scope>NUCLEOTIDE SEQUENCE [LARGE SCALE GENOMIC DNA]</scope>
    <source>
        <strain evidence="2 3">CBS 962.96</strain>
    </source>
</reference>
<evidence type="ECO:0000313" key="2">
    <source>
        <dbReference type="EMBL" id="THU96277.1"/>
    </source>
</evidence>
<organism evidence="2 3">
    <name type="scientific">Dendrothele bispora (strain CBS 962.96)</name>
    <dbReference type="NCBI Taxonomy" id="1314807"/>
    <lineage>
        <taxon>Eukaryota</taxon>
        <taxon>Fungi</taxon>
        <taxon>Dikarya</taxon>
        <taxon>Basidiomycota</taxon>
        <taxon>Agaricomycotina</taxon>
        <taxon>Agaricomycetes</taxon>
        <taxon>Agaricomycetidae</taxon>
        <taxon>Agaricales</taxon>
        <taxon>Agaricales incertae sedis</taxon>
        <taxon>Dendrothele</taxon>
    </lineage>
</organism>
<evidence type="ECO:0000256" key="1">
    <source>
        <dbReference type="SAM" id="MobiDB-lite"/>
    </source>
</evidence>
<protein>
    <submittedName>
        <fullName evidence="2">Uncharacterized protein</fullName>
    </submittedName>
</protein>
<feature type="region of interest" description="Disordered" evidence="1">
    <location>
        <begin position="202"/>
        <end position="232"/>
    </location>
</feature>
<keyword evidence="3" id="KW-1185">Reference proteome</keyword>
<accession>A0A4S8M2F6</accession>